<reference evidence="3" key="1">
    <citation type="submission" date="2025-08" db="UniProtKB">
        <authorList>
            <consortium name="RefSeq"/>
        </authorList>
    </citation>
    <scope>IDENTIFICATION</scope>
</reference>
<gene>
    <name evidence="3" type="primary">LOC106810808</name>
</gene>
<evidence type="ECO:0000256" key="1">
    <source>
        <dbReference type="SAM" id="MobiDB-lite"/>
    </source>
</evidence>
<keyword evidence="2" id="KW-1185">Reference proteome</keyword>
<feature type="compositionally biased region" description="Basic and acidic residues" evidence="1">
    <location>
        <begin position="176"/>
        <end position="223"/>
    </location>
</feature>
<sequence length="381" mass="43367">MEEEGNAYVAMEKEGAISEKMRRLKQTRGGAKAEFTRRENELKELLRDNDVTAVRRASDGLSTAMDRFRLSHFEFMRLLVEEPEKEESQSYLDEVEKKFPLMQEEVKTYLEHAGAAQGVGAKAASEIACSVTSSRRTTSSMGSSRAKAAAAAKKAILLAEASTLKAQQKLDEDEMELRRRRDKGEKELVRRREDEERQFQQRREEEEMQLRQRRETLRLETEISKAAAEEEAWANAEREEDPTNVHPSDRGVLDVSGTSLTRERLSEKAVGLTSVHLAEQRGPEPKSTLLNKEKHAFIVSWADNVEAGASPEAAGMQRSPPQMSKLNPHAEEWEERRDNRSMVVEEGASESRTLNEEFMRTMSRDMMQLPTAELMTFDGDR</sequence>
<evidence type="ECO:0000313" key="2">
    <source>
        <dbReference type="Proteomes" id="UP000695022"/>
    </source>
</evidence>
<dbReference type="GeneID" id="106810808"/>
<feature type="compositionally biased region" description="Basic and acidic residues" evidence="1">
    <location>
        <begin position="328"/>
        <end position="340"/>
    </location>
</feature>
<accession>A0ABM1EC27</accession>
<dbReference type="RefSeq" id="XP_014669748.1">
    <property type="nucleotide sequence ID" value="XM_014814262.1"/>
</dbReference>
<feature type="region of interest" description="Disordered" evidence="1">
    <location>
        <begin position="309"/>
        <end position="352"/>
    </location>
</feature>
<name>A0ABM1EC27_PRICU</name>
<proteinExistence type="predicted"/>
<dbReference type="Proteomes" id="UP000695022">
    <property type="component" value="Unplaced"/>
</dbReference>
<evidence type="ECO:0000313" key="3">
    <source>
        <dbReference type="RefSeq" id="XP_014669748.1"/>
    </source>
</evidence>
<organism evidence="2 3">
    <name type="scientific">Priapulus caudatus</name>
    <name type="common">Priapulid worm</name>
    <dbReference type="NCBI Taxonomy" id="37621"/>
    <lineage>
        <taxon>Eukaryota</taxon>
        <taxon>Metazoa</taxon>
        <taxon>Ecdysozoa</taxon>
        <taxon>Scalidophora</taxon>
        <taxon>Priapulida</taxon>
        <taxon>Priapulimorpha</taxon>
        <taxon>Priapulimorphida</taxon>
        <taxon>Priapulidae</taxon>
        <taxon>Priapulus</taxon>
    </lineage>
</organism>
<feature type="compositionally biased region" description="Basic and acidic residues" evidence="1">
    <location>
        <begin position="241"/>
        <end position="252"/>
    </location>
</feature>
<feature type="region of interest" description="Disordered" evidence="1">
    <location>
        <begin position="169"/>
        <end position="267"/>
    </location>
</feature>
<protein>
    <submittedName>
        <fullName evidence="3">Inner centromere protein-like</fullName>
    </submittedName>
</protein>